<dbReference type="EMBL" id="AHMI02000050">
    <property type="protein sequence ID" value="EMY16036.1"/>
    <property type="molecule type" value="Genomic_DNA"/>
</dbReference>
<dbReference type="Gene3D" id="3.40.50.300">
    <property type="entry name" value="P-loop containing nucleotide triphosphate hydrolases"/>
    <property type="match status" value="1"/>
</dbReference>
<evidence type="ECO:0000256" key="1">
    <source>
        <dbReference type="ARBA" id="ARBA00022448"/>
    </source>
</evidence>
<keyword evidence="3 5" id="KW-0067">ATP-binding</keyword>
<dbReference type="SUPFAM" id="SSF52540">
    <property type="entry name" value="P-loop containing nucleoside triphosphate hydrolases"/>
    <property type="match status" value="1"/>
</dbReference>
<dbReference type="GO" id="GO:0005524">
    <property type="term" value="F:ATP binding"/>
    <property type="evidence" value="ECO:0007669"/>
    <property type="project" value="UniProtKB-KW"/>
</dbReference>
<dbReference type="Proteomes" id="UP000012249">
    <property type="component" value="Unassembled WGS sequence"/>
</dbReference>
<accession>N1UCY3</accession>
<dbReference type="Pfam" id="PF00005">
    <property type="entry name" value="ABC_tran"/>
    <property type="match status" value="1"/>
</dbReference>
<dbReference type="InterPro" id="IPR003593">
    <property type="entry name" value="AAA+_ATPase"/>
</dbReference>
<proteinExistence type="predicted"/>
<protein>
    <submittedName>
        <fullName evidence="5">ABC transporter, ATP-binding protein</fullName>
    </submittedName>
</protein>
<dbReference type="PROSITE" id="PS50893">
    <property type="entry name" value="ABC_TRANSPORTER_2"/>
    <property type="match status" value="1"/>
</dbReference>
<dbReference type="PANTHER" id="PTHR43776">
    <property type="entry name" value="TRANSPORT ATP-BINDING PROTEIN"/>
    <property type="match status" value="1"/>
</dbReference>
<dbReference type="SMART" id="SM00382">
    <property type="entry name" value="AAA"/>
    <property type="match status" value="1"/>
</dbReference>
<dbReference type="AlphaFoldDB" id="N1UCY3"/>
<evidence type="ECO:0000313" key="6">
    <source>
        <dbReference type="Proteomes" id="UP000012249"/>
    </source>
</evidence>
<keyword evidence="1" id="KW-0813">Transport</keyword>
<dbReference type="PROSITE" id="PS00211">
    <property type="entry name" value="ABC_TRANSPORTER_1"/>
    <property type="match status" value="1"/>
</dbReference>
<gene>
    <name evidence="5" type="ORF">LEP1GSC043_4470</name>
</gene>
<dbReference type="InterPro" id="IPR017871">
    <property type="entry name" value="ABC_transporter-like_CS"/>
</dbReference>
<evidence type="ECO:0000259" key="4">
    <source>
        <dbReference type="PROSITE" id="PS50893"/>
    </source>
</evidence>
<dbReference type="InterPro" id="IPR027417">
    <property type="entry name" value="P-loop_NTPase"/>
</dbReference>
<evidence type="ECO:0000313" key="5">
    <source>
        <dbReference type="EMBL" id="EMY16036.1"/>
    </source>
</evidence>
<dbReference type="PANTHER" id="PTHR43776:SF8">
    <property type="entry name" value="ABC TRANSPORTER, ATP-BINDING PROTEIN"/>
    <property type="match status" value="1"/>
</dbReference>
<evidence type="ECO:0000256" key="3">
    <source>
        <dbReference type="ARBA" id="ARBA00022840"/>
    </source>
</evidence>
<feature type="domain" description="ABC transporter" evidence="4">
    <location>
        <begin position="30"/>
        <end position="266"/>
    </location>
</feature>
<organism evidence="5 6">
    <name type="scientific">Leptospira weilii str. Ecochallenge</name>
    <dbReference type="NCBI Taxonomy" id="1049986"/>
    <lineage>
        <taxon>Bacteria</taxon>
        <taxon>Pseudomonadati</taxon>
        <taxon>Spirochaetota</taxon>
        <taxon>Spirochaetia</taxon>
        <taxon>Leptospirales</taxon>
        <taxon>Leptospiraceae</taxon>
        <taxon>Leptospira</taxon>
    </lineage>
</organism>
<dbReference type="InterPro" id="IPR050319">
    <property type="entry name" value="ABC_transp_ATP-bind"/>
</dbReference>
<evidence type="ECO:0000256" key="2">
    <source>
        <dbReference type="ARBA" id="ARBA00022741"/>
    </source>
</evidence>
<sequence length="276" mass="30495">MDLRILGSCKLGVYQFSDRLKLGKMPDKAIEVRKLNLQLNRRTILDSVSFEVDSGTILGILGRSGSGKTSLFRAVLGVPAVKNSKQSGSIFIFGKDRKEIPIHELQPVFQDPVASFNPTWSLEKALKEPLRVLGGEIAERGEKSFQDLLQSFQLSGKNLNRNVLSFSGGELQRAAILRALLATPKILLLDEALGALDPILLGEVLFFLKRVSNEKKITILLITHSLRTAKKFCDQIGILEKGKLIDFGKTEEVLGNYKSSFTGELIRATDLSSLRV</sequence>
<keyword evidence="2" id="KW-0547">Nucleotide-binding</keyword>
<comment type="caution">
    <text evidence="5">The sequence shown here is derived from an EMBL/GenBank/DDBJ whole genome shotgun (WGS) entry which is preliminary data.</text>
</comment>
<dbReference type="InterPro" id="IPR003439">
    <property type="entry name" value="ABC_transporter-like_ATP-bd"/>
</dbReference>
<name>N1UCY3_9LEPT</name>
<dbReference type="GO" id="GO:0016887">
    <property type="term" value="F:ATP hydrolysis activity"/>
    <property type="evidence" value="ECO:0007669"/>
    <property type="project" value="InterPro"/>
</dbReference>
<dbReference type="GO" id="GO:0055085">
    <property type="term" value="P:transmembrane transport"/>
    <property type="evidence" value="ECO:0007669"/>
    <property type="project" value="UniProtKB-ARBA"/>
</dbReference>
<reference evidence="5 6" key="1">
    <citation type="submission" date="2013-02" db="EMBL/GenBank/DDBJ databases">
        <authorList>
            <person name="Harkins D.M."/>
            <person name="Durkin A.S."/>
            <person name="Brinkac L.M."/>
            <person name="Haft D.H."/>
            <person name="Selengut J.D."/>
            <person name="Sanka R."/>
            <person name="DePew J."/>
            <person name="Purushe J."/>
            <person name="Haake D.A."/>
            <person name="Matsunaga J."/>
            <person name="Vinetz J.M."/>
            <person name="Sutton G.G."/>
            <person name="Nierman W.C."/>
            <person name="Fouts D.E."/>
        </authorList>
    </citation>
    <scope>NUCLEOTIDE SEQUENCE [LARGE SCALE GENOMIC DNA]</scope>
    <source>
        <strain evidence="5 6">Ecochallenge</strain>
    </source>
</reference>